<dbReference type="InterPro" id="IPR050382">
    <property type="entry name" value="MFS_Na/Anion_cotransporter"/>
</dbReference>
<evidence type="ECO:0000256" key="3">
    <source>
        <dbReference type="ARBA" id="ARBA00022692"/>
    </source>
</evidence>
<feature type="transmembrane region" description="Helical" evidence="7">
    <location>
        <begin position="141"/>
        <end position="168"/>
    </location>
</feature>
<sequence>MSKVQQRYVLTVALFFGITIAIAERSVMSMAITRMVEIPNLNVTSSSKEDKAICEAPHWAVNTSSGTTITDQAQQGVKYSWTQEQQGMILSSFFVGYILTQVPGGLLAQNFGGKYVLGLGITTSALCSISVPLAAQYGGLYGIIVLRILMGASQGPMFPALIQLLAIWIPPTERSFITSFVYSGTNIGTVIASYFSGIIMHHHSWEWVFYIFGTLAIVWFCVFCVFCFDSPSHHPYISTAERNYLLQELGQLRRHENQSTTPWRDMFTSKPVWALIIAKICGDFAYFVDNTTLPKYMNDVLHLSIRDVGAFNALPWILKTIVSFAFGYTLDRMVSKQKIRITTARKLAVFLASVFPGTFIILASYAGCEHVLVVVFFTTAITMHGFLAAGLSANSMDLSPNYSGVLISIANGAASMAGIFAPYVIGVMTPNAYLSQWRLVFWLTFVILCLKTTFFTIWGSGNVQPWNVNKNSPLIDNSPDEIK</sequence>
<dbReference type="FunFam" id="1.20.1250.20:FF:000003">
    <property type="entry name" value="Solute carrier family 17 member 3"/>
    <property type="match status" value="1"/>
</dbReference>
<keyword evidence="4" id="KW-0769">Symport</keyword>
<keyword evidence="6 7" id="KW-0472">Membrane</keyword>
<dbReference type="InterPro" id="IPR036259">
    <property type="entry name" value="MFS_trans_sf"/>
</dbReference>
<keyword evidence="5 7" id="KW-1133">Transmembrane helix</keyword>
<comment type="subcellular location">
    <subcellularLocation>
        <location evidence="1">Membrane</location>
        <topology evidence="1">Multi-pass membrane protein</topology>
    </subcellularLocation>
</comment>
<dbReference type="EMBL" id="WJQU01000002">
    <property type="protein sequence ID" value="KAJ6644335.1"/>
    <property type="molecule type" value="Genomic_DNA"/>
</dbReference>
<protein>
    <submittedName>
        <fullName evidence="9">Sialin</fullName>
    </submittedName>
</protein>
<feature type="domain" description="Major facilitator superfamily (MFS) profile" evidence="8">
    <location>
        <begin position="10"/>
        <end position="461"/>
    </location>
</feature>
<reference evidence="9" key="1">
    <citation type="submission" date="2022-07" db="EMBL/GenBank/DDBJ databases">
        <authorList>
            <person name="Trinca V."/>
            <person name="Uliana J.V.C."/>
            <person name="Torres T.T."/>
            <person name="Ward R.J."/>
            <person name="Monesi N."/>
        </authorList>
    </citation>
    <scope>NUCLEOTIDE SEQUENCE</scope>
    <source>
        <strain evidence="9">HSMRA1968</strain>
        <tissue evidence="9">Whole embryos</tissue>
    </source>
</reference>
<feature type="transmembrane region" description="Helical" evidence="7">
    <location>
        <begin position="115"/>
        <end position="135"/>
    </location>
</feature>
<comment type="caution">
    <text evidence="9">The sequence shown here is derived from an EMBL/GenBank/DDBJ whole genome shotgun (WGS) entry which is preliminary data.</text>
</comment>
<evidence type="ECO:0000313" key="9">
    <source>
        <dbReference type="EMBL" id="KAJ6644335.1"/>
    </source>
</evidence>
<dbReference type="PANTHER" id="PTHR11662:SF415">
    <property type="entry name" value="AT30085P-RELATED"/>
    <property type="match status" value="1"/>
</dbReference>
<feature type="transmembrane region" description="Helical" evidence="7">
    <location>
        <begin position="272"/>
        <end position="288"/>
    </location>
</feature>
<evidence type="ECO:0000259" key="8">
    <source>
        <dbReference type="PROSITE" id="PS50850"/>
    </source>
</evidence>
<gene>
    <name evidence="9" type="primary">SLC17A5_14</name>
    <name evidence="9" type="ORF">Bhyg_09302</name>
</gene>
<feature type="transmembrane region" description="Helical" evidence="7">
    <location>
        <begin position="180"/>
        <end position="201"/>
    </location>
</feature>
<evidence type="ECO:0000256" key="1">
    <source>
        <dbReference type="ARBA" id="ARBA00004141"/>
    </source>
</evidence>
<feature type="transmembrane region" description="Helical" evidence="7">
    <location>
        <begin position="88"/>
        <end position="108"/>
    </location>
</feature>
<dbReference type="Gene3D" id="1.20.1250.20">
    <property type="entry name" value="MFS general substrate transporter like domains"/>
    <property type="match status" value="2"/>
</dbReference>
<evidence type="ECO:0000256" key="2">
    <source>
        <dbReference type="ARBA" id="ARBA00022448"/>
    </source>
</evidence>
<organism evidence="9 10">
    <name type="scientific">Pseudolycoriella hygida</name>
    <dbReference type="NCBI Taxonomy" id="35572"/>
    <lineage>
        <taxon>Eukaryota</taxon>
        <taxon>Metazoa</taxon>
        <taxon>Ecdysozoa</taxon>
        <taxon>Arthropoda</taxon>
        <taxon>Hexapoda</taxon>
        <taxon>Insecta</taxon>
        <taxon>Pterygota</taxon>
        <taxon>Neoptera</taxon>
        <taxon>Endopterygota</taxon>
        <taxon>Diptera</taxon>
        <taxon>Nematocera</taxon>
        <taxon>Sciaroidea</taxon>
        <taxon>Sciaridae</taxon>
        <taxon>Pseudolycoriella</taxon>
    </lineage>
</organism>
<evidence type="ECO:0000256" key="7">
    <source>
        <dbReference type="SAM" id="Phobius"/>
    </source>
</evidence>
<accession>A0A9Q0S5M9</accession>
<dbReference type="OrthoDB" id="7775119at2759"/>
<feature type="transmembrane region" description="Helical" evidence="7">
    <location>
        <begin position="207"/>
        <end position="228"/>
    </location>
</feature>
<dbReference type="PROSITE" id="PS50850">
    <property type="entry name" value="MFS"/>
    <property type="match status" value="1"/>
</dbReference>
<dbReference type="GO" id="GO:0015293">
    <property type="term" value="F:symporter activity"/>
    <property type="evidence" value="ECO:0007669"/>
    <property type="project" value="UniProtKB-KW"/>
</dbReference>
<dbReference type="InterPro" id="IPR011701">
    <property type="entry name" value="MFS"/>
</dbReference>
<keyword evidence="2" id="KW-0813">Transport</keyword>
<proteinExistence type="predicted"/>
<keyword evidence="3 7" id="KW-0812">Transmembrane</keyword>
<dbReference type="PANTHER" id="PTHR11662">
    <property type="entry name" value="SOLUTE CARRIER FAMILY 17"/>
    <property type="match status" value="1"/>
</dbReference>
<feature type="transmembrane region" description="Helical" evidence="7">
    <location>
        <begin position="347"/>
        <end position="366"/>
    </location>
</feature>
<evidence type="ECO:0000256" key="5">
    <source>
        <dbReference type="ARBA" id="ARBA00022989"/>
    </source>
</evidence>
<dbReference type="InterPro" id="IPR020846">
    <property type="entry name" value="MFS_dom"/>
</dbReference>
<evidence type="ECO:0000256" key="4">
    <source>
        <dbReference type="ARBA" id="ARBA00022847"/>
    </source>
</evidence>
<keyword evidence="10" id="KW-1185">Reference proteome</keyword>
<dbReference type="GO" id="GO:0016020">
    <property type="term" value="C:membrane"/>
    <property type="evidence" value="ECO:0007669"/>
    <property type="project" value="UniProtKB-SubCell"/>
</dbReference>
<evidence type="ECO:0000256" key="6">
    <source>
        <dbReference type="ARBA" id="ARBA00023136"/>
    </source>
</evidence>
<feature type="transmembrane region" description="Helical" evidence="7">
    <location>
        <begin position="405"/>
        <end position="425"/>
    </location>
</feature>
<dbReference type="SUPFAM" id="SSF103473">
    <property type="entry name" value="MFS general substrate transporter"/>
    <property type="match status" value="1"/>
</dbReference>
<dbReference type="FunFam" id="1.20.1250.20:FF:000423">
    <property type="entry name" value="Putative inorganic phosphate cotransporter-like Protein"/>
    <property type="match status" value="1"/>
</dbReference>
<dbReference type="GO" id="GO:0006820">
    <property type="term" value="P:monoatomic anion transport"/>
    <property type="evidence" value="ECO:0007669"/>
    <property type="project" value="TreeGrafter"/>
</dbReference>
<feature type="transmembrane region" description="Helical" evidence="7">
    <location>
        <begin position="437"/>
        <end position="458"/>
    </location>
</feature>
<feature type="transmembrane region" description="Helical" evidence="7">
    <location>
        <begin position="372"/>
        <end position="393"/>
    </location>
</feature>
<dbReference type="Pfam" id="PF07690">
    <property type="entry name" value="MFS_1"/>
    <property type="match status" value="1"/>
</dbReference>
<feature type="transmembrane region" description="Helical" evidence="7">
    <location>
        <begin position="308"/>
        <end position="326"/>
    </location>
</feature>
<name>A0A9Q0S5M9_9DIPT</name>
<dbReference type="AlphaFoldDB" id="A0A9Q0S5M9"/>
<dbReference type="Proteomes" id="UP001151699">
    <property type="component" value="Chromosome B"/>
</dbReference>
<evidence type="ECO:0000313" key="10">
    <source>
        <dbReference type="Proteomes" id="UP001151699"/>
    </source>
</evidence>